<name>I1BGR8_RHIO9</name>
<dbReference type="Proteomes" id="UP000009138">
    <property type="component" value="Unassembled WGS sequence"/>
</dbReference>
<keyword evidence="2" id="KW-1185">Reference proteome</keyword>
<dbReference type="EMBL" id="CH476732">
    <property type="protein sequence ID" value="EIE75398.1"/>
    <property type="molecule type" value="Genomic_DNA"/>
</dbReference>
<accession>I1BGR8</accession>
<dbReference type="InParanoid" id="I1BGR8"/>
<sequence length="58" mass="6891">MTTSTISRTWRRITIQIQYLSRKHPHWCRSSHAAEYDRTPSQRIFTIDDDDCSSCSDE</sequence>
<dbReference type="VEuPathDB" id="FungiDB:RO3G_00102"/>
<dbReference type="AlphaFoldDB" id="I1BGR8"/>
<reference evidence="1 2" key="1">
    <citation type="journal article" date="2009" name="PLoS Genet.">
        <title>Genomic analysis of the basal lineage fungus Rhizopus oryzae reveals a whole-genome duplication.</title>
        <authorList>
            <person name="Ma L.-J."/>
            <person name="Ibrahim A.S."/>
            <person name="Skory C."/>
            <person name="Grabherr M.G."/>
            <person name="Burger G."/>
            <person name="Butler M."/>
            <person name="Elias M."/>
            <person name="Idnurm A."/>
            <person name="Lang B.F."/>
            <person name="Sone T."/>
            <person name="Abe A."/>
            <person name="Calvo S.E."/>
            <person name="Corrochano L.M."/>
            <person name="Engels R."/>
            <person name="Fu J."/>
            <person name="Hansberg W."/>
            <person name="Kim J.-M."/>
            <person name="Kodira C.D."/>
            <person name="Koehrsen M.J."/>
            <person name="Liu B."/>
            <person name="Miranda-Saavedra D."/>
            <person name="O'Leary S."/>
            <person name="Ortiz-Castellanos L."/>
            <person name="Poulter R."/>
            <person name="Rodriguez-Romero J."/>
            <person name="Ruiz-Herrera J."/>
            <person name="Shen Y.-Q."/>
            <person name="Zeng Q."/>
            <person name="Galagan J."/>
            <person name="Birren B.W."/>
            <person name="Cuomo C.A."/>
            <person name="Wickes B.L."/>
        </authorList>
    </citation>
    <scope>NUCLEOTIDE SEQUENCE [LARGE SCALE GENOMIC DNA]</scope>
    <source>
        <strain evidence="2">RA 99-880 / ATCC MYA-4621 / FGSC 9543 / NRRL 43880</strain>
    </source>
</reference>
<evidence type="ECO:0000313" key="1">
    <source>
        <dbReference type="EMBL" id="EIE75398.1"/>
    </source>
</evidence>
<protein>
    <submittedName>
        <fullName evidence="1">Uncharacterized protein</fullName>
    </submittedName>
</protein>
<dbReference type="RefSeq" id="XP_067510794.1">
    <property type="nucleotide sequence ID" value="XM_067654693.1"/>
</dbReference>
<dbReference type="GeneID" id="93607074"/>
<evidence type="ECO:0000313" key="2">
    <source>
        <dbReference type="Proteomes" id="UP000009138"/>
    </source>
</evidence>
<proteinExistence type="predicted"/>
<organism evidence="1 2">
    <name type="scientific">Rhizopus delemar (strain RA 99-880 / ATCC MYA-4621 / FGSC 9543 / NRRL 43880)</name>
    <name type="common">Mucormycosis agent</name>
    <name type="synonym">Rhizopus arrhizus var. delemar</name>
    <dbReference type="NCBI Taxonomy" id="246409"/>
    <lineage>
        <taxon>Eukaryota</taxon>
        <taxon>Fungi</taxon>
        <taxon>Fungi incertae sedis</taxon>
        <taxon>Mucoromycota</taxon>
        <taxon>Mucoromycotina</taxon>
        <taxon>Mucoromycetes</taxon>
        <taxon>Mucorales</taxon>
        <taxon>Mucorineae</taxon>
        <taxon>Rhizopodaceae</taxon>
        <taxon>Rhizopus</taxon>
    </lineage>
</organism>
<gene>
    <name evidence="1" type="ORF">RO3G_00102</name>
</gene>